<reference evidence="3" key="1">
    <citation type="journal article" date="2010" name="Genome Biol.">
        <title>Genome sequence of the necrotrophic plant pathogen Pythium ultimum reveals original pathogenicity mechanisms and effector repertoire.</title>
        <authorList>
            <person name="Levesque C.A."/>
            <person name="Brouwer H."/>
            <person name="Cano L."/>
            <person name="Hamilton J.P."/>
            <person name="Holt C."/>
            <person name="Huitema E."/>
            <person name="Raffaele S."/>
            <person name="Robideau G.P."/>
            <person name="Thines M."/>
            <person name="Win J."/>
            <person name="Zerillo M.M."/>
            <person name="Beakes G.W."/>
            <person name="Boore J.L."/>
            <person name="Busam D."/>
            <person name="Dumas B."/>
            <person name="Ferriera S."/>
            <person name="Fuerstenberg S.I."/>
            <person name="Gachon C.M."/>
            <person name="Gaulin E."/>
            <person name="Govers F."/>
            <person name="Grenville-Briggs L."/>
            <person name="Horner N."/>
            <person name="Hostetler J."/>
            <person name="Jiang R.H."/>
            <person name="Johnson J."/>
            <person name="Krajaejun T."/>
            <person name="Lin H."/>
            <person name="Meijer H.J."/>
            <person name="Moore B."/>
            <person name="Morris P."/>
            <person name="Phuntmart V."/>
            <person name="Puiu D."/>
            <person name="Shetty J."/>
            <person name="Stajich J.E."/>
            <person name="Tripathy S."/>
            <person name="Wawra S."/>
            <person name="van West P."/>
            <person name="Whitty B.R."/>
            <person name="Coutinho P.M."/>
            <person name="Henrissat B."/>
            <person name="Martin F."/>
            <person name="Thomas P.D."/>
            <person name="Tyler B.M."/>
            <person name="De Vries R.P."/>
            <person name="Kamoun S."/>
            <person name="Yandell M."/>
            <person name="Tisserat N."/>
            <person name="Buell C.R."/>
        </authorList>
    </citation>
    <scope>NUCLEOTIDE SEQUENCE</scope>
    <source>
        <strain evidence="3">DAOM:BR144</strain>
    </source>
</reference>
<dbReference type="EnsemblProtists" id="PYU1_T002595">
    <property type="protein sequence ID" value="PYU1_T002595"/>
    <property type="gene ID" value="PYU1_G002592"/>
</dbReference>
<dbReference type="Proteomes" id="UP000019132">
    <property type="component" value="Unassembled WGS sequence"/>
</dbReference>
<sequence>MLSFNWLISFYRFQRTSLDRSHIISRFFYIFDLFFAVFALLVVIVYAKYNFHFGYATWHTREESIPAGTFDRVARMFADPTQMSMFLVGFDHLLLKSFSSVFIKCGFLFISNYKWLKIVIFLIRTNHARQRQLEVPHIRKKTKQSRRHLFFGIFFSIFFGVMLLVYTIVAIRMSTKNCSPYPRCVVISYRWYAGESGCPCATYINRKTSPRTFAEWVNPVDVTNELGMVAREG</sequence>
<dbReference type="VEuPathDB" id="FungiDB:PYU1_G002592"/>
<accession>K3WCA4</accession>
<dbReference type="STRING" id="431595.K3WCA4"/>
<dbReference type="HOGENOM" id="CLU_120718_0_0_1"/>
<dbReference type="AlphaFoldDB" id="K3WCA4"/>
<reference evidence="2" key="3">
    <citation type="submission" date="2014-11" db="UniProtKB">
        <authorList>
            <consortium name="EnsemblProtists"/>
        </authorList>
    </citation>
    <scope>IDENTIFICATION</scope>
    <source>
        <strain evidence="2">DAOM BR144</strain>
    </source>
</reference>
<keyword evidence="1" id="KW-0812">Transmembrane</keyword>
<name>K3WCA4_GLOUD</name>
<feature type="transmembrane region" description="Helical" evidence="1">
    <location>
        <begin position="149"/>
        <end position="169"/>
    </location>
</feature>
<dbReference type="InParanoid" id="K3WCA4"/>
<evidence type="ECO:0000313" key="2">
    <source>
        <dbReference type="EnsemblProtists" id="PYU1_T002595"/>
    </source>
</evidence>
<evidence type="ECO:0000313" key="3">
    <source>
        <dbReference type="Proteomes" id="UP000019132"/>
    </source>
</evidence>
<reference evidence="3" key="2">
    <citation type="submission" date="2010-04" db="EMBL/GenBank/DDBJ databases">
        <authorList>
            <person name="Buell R."/>
            <person name="Hamilton J."/>
            <person name="Hostetler J."/>
        </authorList>
    </citation>
    <scope>NUCLEOTIDE SEQUENCE [LARGE SCALE GENOMIC DNA]</scope>
    <source>
        <strain evidence="3">DAOM:BR144</strain>
    </source>
</reference>
<protein>
    <submittedName>
        <fullName evidence="2">Uncharacterized protein</fullName>
    </submittedName>
</protein>
<feature type="transmembrane region" description="Helical" evidence="1">
    <location>
        <begin position="27"/>
        <end position="47"/>
    </location>
</feature>
<keyword evidence="1" id="KW-1133">Transmembrane helix</keyword>
<evidence type="ECO:0000256" key="1">
    <source>
        <dbReference type="SAM" id="Phobius"/>
    </source>
</evidence>
<keyword evidence="1" id="KW-0472">Membrane</keyword>
<organism evidence="2 3">
    <name type="scientific">Globisporangium ultimum (strain ATCC 200006 / CBS 805.95 / DAOM BR144)</name>
    <name type="common">Pythium ultimum</name>
    <dbReference type="NCBI Taxonomy" id="431595"/>
    <lineage>
        <taxon>Eukaryota</taxon>
        <taxon>Sar</taxon>
        <taxon>Stramenopiles</taxon>
        <taxon>Oomycota</taxon>
        <taxon>Peronosporomycetes</taxon>
        <taxon>Pythiales</taxon>
        <taxon>Pythiaceae</taxon>
        <taxon>Globisporangium</taxon>
    </lineage>
</organism>
<keyword evidence="3" id="KW-1185">Reference proteome</keyword>
<dbReference type="eggNOG" id="ENOG502SMM0">
    <property type="taxonomic scope" value="Eukaryota"/>
</dbReference>
<feature type="transmembrane region" description="Helical" evidence="1">
    <location>
        <begin position="101"/>
        <end position="123"/>
    </location>
</feature>
<proteinExistence type="predicted"/>